<organism evidence="9 10">
    <name type="scientific">Desmophyllum pertusum</name>
    <dbReference type="NCBI Taxonomy" id="174260"/>
    <lineage>
        <taxon>Eukaryota</taxon>
        <taxon>Metazoa</taxon>
        <taxon>Cnidaria</taxon>
        <taxon>Anthozoa</taxon>
        <taxon>Hexacorallia</taxon>
        <taxon>Scleractinia</taxon>
        <taxon>Caryophylliina</taxon>
        <taxon>Caryophylliidae</taxon>
        <taxon>Desmophyllum</taxon>
    </lineage>
</organism>
<feature type="transmembrane region" description="Helical" evidence="7">
    <location>
        <begin position="431"/>
        <end position="449"/>
    </location>
</feature>
<dbReference type="GO" id="GO:0008381">
    <property type="term" value="F:mechanosensitive monoatomic ion channel activity"/>
    <property type="evidence" value="ECO:0007669"/>
    <property type="project" value="TreeGrafter"/>
</dbReference>
<feature type="transmembrane region" description="Helical" evidence="7">
    <location>
        <begin position="574"/>
        <end position="597"/>
    </location>
</feature>
<keyword evidence="3 7" id="KW-0812">Transmembrane</keyword>
<dbReference type="InterPro" id="IPR012496">
    <property type="entry name" value="TMC_dom"/>
</dbReference>
<dbReference type="Proteomes" id="UP001163046">
    <property type="component" value="Unassembled WGS sequence"/>
</dbReference>
<keyword evidence="10" id="KW-1185">Reference proteome</keyword>
<evidence type="ECO:0000256" key="1">
    <source>
        <dbReference type="ARBA" id="ARBA00004141"/>
    </source>
</evidence>
<feature type="transmembrane region" description="Helical" evidence="7">
    <location>
        <begin position="475"/>
        <end position="498"/>
    </location>
</feature>
<feature type="transmembrane region" description="Helical" evidence="7">
    <location>
        <begin position="528"/>
        <end position="553"/>
    </location>
</feature>
<feature type="transmembrane region" description="Helical" evidence="7">
    <location>
        <begin position="637"/>
        <end position="661"/>
    </location>
</feature>
<dbReference type="Pfam" id="PF07810">
    <property type="entry name" value="TMC"/>
    <property type="match status" value="1"/>
</dbReference>
<comment type="caution">
    <text evidence="9">The sequence shown here is derived from an EMBL/GenBank/DDBJ whole genome shotgun (WGS) entry which is preliminary data.</text>
</comment>
<evidence type="ECO:0000256" key="2">
    <source>
        <dbReference type="ARBA" id="ARBA00006510"/>
    </source>
</evidence>
<comment type="subcellular location">
    <subcellularLocation>
        <location evidence="1">Membrane</location>
        <topology evidence="1">Multi-pass membrane protein</topology>
    </subcellularLocation>
</comment>
<dbReference type="GO" id="GO:0005886">
    <property type="term" value="C:plasma membrane"/>
    <property type="evidence" value="ECO:0007669"/>
    <property type="project" value="InterPro"/>
</dbReference>
<evidence type="ECO:0000256" key="3">
    <source>
        <dbReference type="ARBA" id="ARBA00022692"/>
    </source>
</evidence>
<evidence type="ECO:0000259" key="8">
    <source>
        <dbReference type="Pfam" id="PF07810"/>
    </source>
</evidence>
<reference evidence="9" key="1">
    <citation type="submission" date="2023-01" db="EMBL/GenBank/DDBJ databases">
        <title>Genome assembly of the deep-sea coral Lophelia pertusa.</title>
        <authorList>
            <person name="Herrera S."/>
            <person name="Cordes E."/>
        </authorList>
    </citation>
    <scope>NUCLEOTIDE SEQUENCE</scope>
    <source>
        <strain evidence="9">USNM1676648</strain>
        <tissue evidence="9">Polyp</tissue>
    </source>
</reference>
<feature type="compositionally biased region" description="Basic residues" evidence="6">
    <location>
        <begin position="57"/>
        <end position="73"/>
    </location>
</feature>
<feature type="region of interest" description="Disordered" evidence="6">
    <location>
        <begin position="1"/>
        <end position="80"/>
    </location>
</feature>
<feature type="transmembrane region" description="Helical" evidence="7">
    <location>
        <begin position="271"/>
        <end position="289"/>
    </location>
</feature>
<feature type="domain" description="TMC" evidence="8">
    <location>
        <begin position="465"/>
        <end position="570"/>
    </location>
</feature>
<evidence type="ECO:0000313" key="10">
    <source>
        <dbReference type="Proteomes" id="UP001163046"/>
    </source>
</evidence>
<dbReference type="AlphaFoldDB" id="A0A9W9YX68"/>
<gene>
    <name evidence="9" type="primary">TMC7_2</name>
    <name evidence="9" type="ORF">OS493_027780</name>
</gene>
<feature type="compositionally biased region" description="Polar residues" evidence="6">
    <location>
        <begin position="40"/>
        <end position="56"/>
    </location>
</feature>
<accession>A0A9W9YX68</accession>
<dbReference type="InterPro" id="IPR038900">
    <property type="entry name" value="TMC"/>
</dbReference>
<sequence>MNGRVSPVNDMAQSLELHDMSPAESPASESLYDGLEDGRSGSSRGFRQLPSRSAQRSMHRASTKRRGTARRGSMRPSQDVEVINIEDLNDEVEDDLANPKELTQPMSAKRRYKRSIKDFQKQKRISSWKAFRLRVAMYWKLTLSSISEWSRDLELWKGHLKEVEGRFGNGVLSFFVFLKWLLFLNTVIFILEFGLISLPSVIIKANITSQVNTNSCNYDEFRTEGSSRSTADQVIDFVTGQGWINTTLMFYAGYPATALISDEEVKYDLPLAYLMVGGIYFFISLLLMVRNLAKSFQQSYIESGGTSSSYCNKVFASWDFCISDENTAKVKSQNIVQTVKAELAEEERLVRVQNRTTGKKCRLYTLRVSTDPKFQQQAAEINSLLKTVLSFSPSLTITFLNFILPVIFTVLSNFEDWSPRFEVNINLFRTVLLRLASIAVLMITLYVEVEKRCDESPATCCQQNWENQIASQMYMLIWIDFFLHIFSSLVGTTVWKLLYKHTSCFKRFGLPEFDIPKQVLQLVYGECLIWIGTFFSPLMPAMGVIKLFFVFYIEKVALMYNNKPSDKVYQGTRSNYLFTVLLLISFLMCLVGVGWGITRVRPSCQGPFSNFNCDADARIISVLSNEIDSWPSWIQEIINYISTAAFIFPVLMVICLMLYYFKSMTKSHLHMIEMLKDQLVLEGRDKRFLMEKLVQDAKDTGYMEDDDSSSGQTQGTSLRPPSNVNLQF</sequence>
<protein>
    <submittedName>
        <fullName evidence="9">Transmembrane channel-like</fullName>
    </submittedName>
</protein>
<comment type="similarity">
    <text evidence="2">Belongs to the TMC family.</text>
</comment>
<evidence type="ECO:0000313" key="9">
    <source>
        <dbReference type="EMBL" id="KAJ7371092.1"/>
    </source>
</evidence>
<dbReference type="OrthoDB" id="1936208at2759"/>
<dbReference type="PANTHER" id="PTHR23302:SF24">
    <property type="entry name" value="TMC DOMAIN-CONTAINING PROTEIN"/>
    <property type="match status" value="1"/>
</dbReference>
<keyword evidence="4 7" id="KW-1133">Transmembrane helix</keyword>
<evidence type="ECO:0000256" key="6">
    <source>
        <dbReference type="SAM" id="MobiDB-lite"/>
    </source>
</evidence>
<evidence type="ECO:0000256" key="4">
    <source>
        <dbReference type="ARBA" id="ARBA00022989"/>
    </source>
</evidence>
<feature type="compositionally biased region" description="Polar residues" evidence="6">
    <location>
        <begin position="709"/>
        <end position="728"/>
    </location>
</feature>
<feature type="transmembrane region" description="Helical" evidence="7">
    <location>
        <begin position="388"/>
        <end position="411"/>
    </location>
</feature>
<feature type="region of interest" description="Disordered" evidence="6">
    <location>
        <begin position="701"/>
        <end position="728"/>
    </location>
</feature>
<keyword evidence="5 7" id="KW-0472">Membrane</keyword>
<dbReference type="EMBL" id="MU826851">
    <property type="protein sequence ID" value="KAJ7371092.1"/>
    <property type="molecule type" value="Genomic_DNA"/>
</dbReference>
<evidence type="ECO:0000256" key="5">
    <source>
        <dbReference type="ARBA" id="ARBA00023136"/>
    </source>
</evidence>
<proteinExistence type="inferred from homology"/>
<name>A0A9W9YX68_9CNID</name>
<evidence type="ECO:0000256" key="7">
    <source>
        <dbReference type="SAM" id="Phobius"/>
    </source>
</evidence>
<dbReference type="PANTHER" id="PTHR23302">
    <property type="entry name" value="TRANSMEMBRANE CHANNEL-RELATED"/>
    <property type="match status" value="1"/>
</dbReference>